<reference evidence="3" key="2">
    <citation type="submission" date="2021-04" db="EMBL/GenBank/DDBJ databases">
        <authorList>
            <person name="Gilroy R."/>
        </authorList>
    </citation>
    <scope>NUCLEOTIDE SEQUENCE</scope>
    <source>
        <strain evidence="3">USASDec5-558</strain>
    </source>
</reference>
<keyword evidence="2" id="KW-1133">Transmembrane helix</keyword>
<organism evidence="3 4">
    <name type="scientific">Candidatus Anaerobiospirillum pullistercoris</name>
    <dbReference type="NCBI Taxonomy" id="2838452"/>
    <lineage>
        <taxon>Bacteria</taxon>
        <taxon>Pseudomonadati</taxon>
        <taxon>Pseudomonadota</taxon>
        <taxon>Gammaproteobacteria</taxon>
        <taxon>Aeromonadales</taxon>
        <taxon>Succinivibrionaceae</taxon>
        <taxon>Anaerobiospirillum</taxon>
    </lineage>
</organism>
<reference evidence="3" key="1">
    <citation type="journal article" date="2021" name="PeerJ">
        <title>Extensive microbial diversity within the chicken gut microbiome revealed by metagenomics and culture.</title>
        <authorList>
            <person name="Gilroy R."/>
            <person name="Ravi A."/>
            <person name="Getino M."/>
            <person name="Pursley I."/>
            <person name="Horton D.L."/>
            <person name="Alikhan N.F."/>
            <person name="Baker D."/>
            <person name="Gharbi K."/>
            <person name="Hall N."/>
            <person name="Watson M."/>
            <person name="Adriaenssens E.M."/>
            <person name="Foster-Nyarko E."/>
            <person name="Jarju S."/>
            <person name="Secka A."/>
            <person name="Antonio M."/>
            <person name="Oren A."/>
            <person name="Chaudhuri R.R."/>
            <person name="La Ragione R."/>
            <person name="Hildebrand F."/>
            <person name="Pallen M.J."/>
        </authorList>
    </citation>
    <scope>NUCLEOTIDE SEQUENCE</scope>
    <source>
        <strain evidence="3">USASDec5-558</strain>
    </source>
</reference>
<dbReference type="Proteomes" id="UP000886829">
    <property type="component" value="Unassembled WGS sequence"/>
</dbReference>
<dbReference type="AlphaFoldDB" id="A0A9D2B0W6"/>
<feature type="transmembrane region" description="Helical" evidence="2">
    <location>
        <begin position="217"/>
        <end position="235"/>
    </location>
</feature>
<evidence type="ECO:0000313" key="4">
    <source>
        <dbReference type="Proteomes" id="UP000886829"/>
    </source>
</evidence>
<protein>
    <recommendedName>
        <fullName evidence="5">DUF1189 domain-containing protein</fullName>
    </recommendedName>
</protein>
<dbReference type="EMBL" id="DXEV01000049">
    <property type="protein sequence ID" value="HIX56364.1"/>
    <property type="molecule type" value="Genomic_DNA"/>
</dbReference>
<evidence type="ECO:0000256" key="1">
    <source>
        <dbReference type="SAM" id="MobiDB-lite"/>
    </source>
</evidence>
<gene>
    <name evidence="3" type="ORF">H9850_02710</name>
</gene>
<evidence type="ECO:0000313" key="3">
    <source>
        <dbReference type="EMBL" id="HIX56364.1"/>
    </source>
</evidence>
<feature type="transmembrane region" description="Helical" evidence="2">
    <location>
        <begin position="172"/>
        <end position="205"/>
    </location>
</feature>
<keyword evidence="2" id="KW-0472">Membrane</keyword>
<sequence>MRFVNLWPYLLYPLRAMLSRRFYFSVMLHMKGVGLTYLLIWCLVLALPGTVKVQNALQQMQALDLSSVVAQIPPSYISSQGVLSANDPADEHPQLIRNLRGDPVLVYSLNGDSVPNFEGTVPITITSHALIINTTKGPMTLPWSTIYGNEEQNFEPLQAAQMMESLFSSSFLTVWSIIALWMFSSLGFVVLIAAGLTKVLAVLIFKLRIAFALVLRLNAFGATLAGLLMFLQFFLPFSLSYIMLCLIPMFYSMSFLAYMKIVMIRSMQDIRYALDPKNPFYRWFEGQSRIREDNSFDQGPDYHSLSPEGQQERERNLQRMIKMTLEQWQQNYKHWQERNGGIFGGTDAKRNQGQGANQNSSSGSEQYRATTNEPNKAQSSNDTFQGSQEQDGASQQDVSHHTAQSSSQKDQNKDGTFVP</sequence>
<feature type="region of interest" description="Disordered" evidence="1">
    <location>
        <begin position="292"/>
        <end position="314"/>
    </location>
</feature>
<comment type="caution">
    <text evidence="3">The sequence shown here is derived from an EMBL/GenBank/DDBJ whole genome shotgun (WGS) entry which is preliminary data.</text>
</comment>
<name>A0A9D2B0W6_9GAMM</name>
<proteinExistence type="predicted"/>
<evidence type="ECO:0000256" key="2">
    <source>
        <dbReference type="SAM" id="Phobius"/>
    </source>
</evidence>
<feature type="region of interest" description="Disordered" evidence="1">
    <location>
        <begin position="339"/>
        <end position="419"/>
    </location>
</feature>
<feature type="compositionally biased region" description="Polar residues" evidence="1">
    <location>
        <begin position="365"/>
        <end position="409"/>
    </location>
</feature>
<feature type="compositionally biased region" description="Low complexity" evidence="1">
    <location>
        <begin position="351"/>
        <end position="364"/>
    </location>
</feature>
<feature type="transmembrane region" description="Helical" evidence="2">
    <location>
        <begin position="241"/>
        <end position="261"/>
    </location>
</feature>
<keyword evidence="2" id="KW-0812">Transmembrane</keyword>
<accession>A0A9D2B0W6</accession>
<evidence type="ECO:0008006" key="5">
    <source>
        <dbReference type="Google" id="ProtNLM"/>
    </source>
</evidence>